<comment type="catalytic activity">
    <reaction evidence="9">
        <text>4 Cu(+) + O2 + 4 H(+) = 4 Cu(2+) + 2 H2O</text>
        <dbReference type="Rhea" id="RHEA:30083"/>
        <dbReference type="ChEBI" id="CHEBI:15377"/>
        <dbReference type="ChEBI" id="CHEBI:15378"/>
        <dbReference type="ChEBI" id="CHEBI:15379"/>
        <dbReference type="ChEBI" id="CHEBI:29036"/>
        <dbReference type="ChEBI" id="CHEBI:49552"/>
        <dbReference type="EC" id="1.16.3.4"/>
    </reaction>
    <physiologicalReaction direction="left-to-right" evidence="9">
        <dbReference type="Rhea" id="RHEA:30084"/>
    </physiologicalReaction>
</comment>
<dbReference type="InterPro" id="IPR011706">
    <property type="entry name" value="Cu-oxidase_C"/>
</dbReference>
<evidence type="ECO:0000256" key="7">
    <source>
        <dbReference type="ARBA" id="ARBA00042896"/>
    </source>
</evidence>
<dbReference type="EMBL" id="LVWD01000013">
    <property type="protein sequence ID" value="OAD42048.1"/>
    <property type="molecule type" value="Genomic_DNA"/>
</dbReference>
<proteinExistence type="predicted"/>
<dbReference type="InterPro" id="IPR045087">
    <property type="entry name" value="Cu-oxidase_fam"/>
</dbReference>
<keyword evidence="4" id="KW-0560">Oxidoreductase</keyword>
<organism evidence="13 16">
    <name type="scientific">Hydrogenophaga crassostreae</name>
    <dbReference type="NCBI Taxonomy" id="1763535"/>
    <lineage>
        <taxon>Bacteria</taxon>
        <taxon>Pseudomonadati</taxon>
        <taxon>Pseudomonadota</taxon>
        <taxon>Betaproteobacteria</taxon>
        <taxon>Burkholderiales</taxon>
        <taxon>Comamonadaceae</taxon>
        <taxon>Hydrogenophaga</taxon>
    </lineage>
</organism>
<dbReference type="PROSITE" id="PS00080">
    <property type="entry name" value="MULTICOPPER_OXIDASE2"/>
    <property type="match status" value="1"/>
</dbReference>
<dbReference type="KEGG" id="hyl:LPB072_11385"/>
<dbReference type="Proteomes" id="UP000185680">
    <property type="component" value="Chromosome"/>
</dbReference>
<feature type="domain" description="Plastocyanin-like" evidence="11">
    <location>
        <begin position="395"/>
        <end position="535"/>
    </location>
</feature>
<evidence type="ECO:0000256" key="9">
    <source>
        <dbReference type="ARBA" id="ARBA00048092"/>
    </source>
</evidence>
<comment type="subunit">
    <text evidence="2">Monomer.</text>
</comment>
<evidence type="ECO:0000256" key="10">
    <source>
        <dbReference type="SAM" id="SignalP"/>
    </source>
</evidence>
<evidence type="ECO:0000256" key="3">
    <source>
        <dbReference type="ARBA" id="ARBA00022723"/>
    </source>
</evidence>
<dbReference type="Pfam" id="PF07731">
    <property type="entry name" value="Cu-oxidase_2"/>
    <property type="match status" value="1"/>
</dbReference>
<dbReference type="PROSITE" id="PS00079">
    <property type="entry name" value="MULTICOPPER_OXIDASE1"/>
    <property type="match status" value="1"/>
</dbReference>
<evidence type="ECO:0000256" key="2">
    <source>
        <dbReference type="ARBA" id="ARBA00011245"/>
    </source>
</evidence>
<dbReference type="GO" id="GO:0016491">
    <property type="term" value="F:oxidoreductase activity"/>
    <property type="evidence" value="ECO:0007669"/>
    <property type="project" value="UniProtKB-KW"/>
</dbReference>
<dbReference type="AlphaFoldDB" id="A0A163CGG8"/>
<evidence type="ECO:0000256" key="1">
    <source>
        <dbReference type="ARBA" id="ARBA00004418"/>
    </source>
</evidence>
<dbReference type="EMBL" id="CP017476">
    <property type="protein sequence ID" value="AOW15572.1"/>
    <property type="molecule type" value="Genomic_DNA"/>
</dbReference>
<evidence type="ECO:0000313" key="16">
    <source>
        <dbReference type="Proteomes" id="UP000185680"/>
    </source>
</evidence>
<evidence type="ECO:0000256" key="4">
    <source>
        <dbReference type="ARBA" id="ARBA00023002"/>
    </source>
</evidence>
<evidence type="ECO:0000313" key="15">
    <source>
        <dbReference type="Proteomes" id="UP000185657"/>
    </source>
</evidence>
<dbReference type="STRING" id="1763535.LPB072_11385"/>
<evidence type="ECO:0000256" key="6">
    <source>
        <dbReference type="ARBA" id="ARBA00041027"/>
    </source>
</evidence>
<dbReference type="EC" id="1.16.3.4" evidence="5"/>
<gene>
    <name evidence="13" type="ORF">LPB072_11385</name>
    <name evidence="14" type="ORF">LPB72_10005</name>
</gene>
<evidence type="ECO:0000313" key="14">
    <source>
        <dbReference type="EMBL" id="OAD42048.1"/>
    </source>
</evidence>
<reference evidence="14 15" key="1">
    <citation type="submission" date="2016-02" db="EMBL/GenBank/DDBJ databases">
        <title>Draft genome sequence of Hydrogenophaga sp. LPB0072.</title>
        <authorList>
            <person name="Shin S.-K."/>
            <person name="Yi H."/>
        </authorList>
    </citation>
    <scope>NUCLEOTIDE SEQUENCE [LARGE SCALE GENOMIC DNA]</scope>
    <source>
        <strain evidence="14 15">LPB0072</strain>
    </source>
</reference>
<evidence type="ECO:0000256" key="8">
    <source>
        <dbReference type="ARBA" id="ARBA00043090"/>
    </source>
</evidence>
<dbReference type="InterPro" id="IPR008972">
    <property type="entry name" value="Cupredoxin"/>
</dbReference>
<dbReference type="Pfam" id="PF07732">
    <property type="entry name" value="Cu-oxidase_3"/>
    <property type="match status" value="1"/>
</dbReference>
<feature type="chain" id="PRO_5044549459" description="Multicopper oxidase CueO" evidence="10">
    <location>
        <begin position="28"/>
        <end position="536"/>
    </location>
</feature>
<evidence type="ECO:0000313" key="13">
    <source>
        <dbReference type="EMBL" id="AOW15572.1"/>
    </source>
</evidence>
<dbReference type="InterPro" id="IPR006311">
    <property type="entry name" value="TAT_signal"/>
</dbReference>
<evidence type="ECO:0000259" key="12">
    <source>
        <dbReference type="Pfam" id="PF07732"/>
    </source>
</evidence>
<accession>A0A163CGG8</accession>
<keyword evidence="3" id="KW-0479">Metal-binding</keyword>
<dbReference type="GO" id="GO:0005507">
    <property type="term" value="F:copper ion binding"/>
    <property type="evidence" value="ECO:0007669"/>
    <property type="project" value="InterPro"/>
</dbReference>
<dbReference type="Gene3D" id="2.60.40.420">
    <property type="entry name" value="Cupredoxins - blue copper proteins"/>
    <property type="match status" value="3"/>
</dbReference>
<protein>
    <recommendedName>
        <fullName evidence="6">Multicopper oxidase CueO</fullName>
        <ecNumber evidence="5">1.16.3.4</ecNumber>
    </recommendedName>
    <alternativeName>
        <fullName evidence="7">Copper efflux oxidase</fullName>
    </alternativeName>
    <alternativeName>
        <fullName evidence="8">Cuprous oxidase</fullName>
    </alternativeName>
</protein>
<keyword evidence="10" id="KW-0732">Signal</keyword>
<dbReference type="OrthoDB" id="9757546at2"/>
<dbReference type="InterPro" id="IPR033138">
    <property type="entry name" value="Cu_oxidase_CS"/>
</dbReference>
<keyword evidence="15" id="KW-1185">Reference proteome</keyword>
<evidence type="ECO:0000256" key="5">
    <source>
        <dbReference type="ARBA" id="ARBA00038978"/>
    </source>
</evidence>
<dbReference type="CDD" id="cd13852">
    <property type="entry name" value="CuRO_1_McoP_like"/>
    <property type="match status" value="1"/>
</dbReference>
<evidence type="ECO:0000259" key="11">
    <source>
        <dbReference type="Pfam" id="PF07731"/>
    </source>
</evidence>
<dbReference type="Proteomes" id="UP000185657">
    <property type="component" value="Unassembled WGS sequence"/>
</dbReference>
<comment type="subcellular location">
    <subcellularLocation>
        <location evidence="1">Periplasm</location>
    </subcellularLocation>
</comment>
<dbReference type="PANTHER" id="PTHR48267:SF1">
    <property type="entry name" value="BILIRUBIN OXIDASE"/>
    <property type="match status" value="1"/>
</dbReference>
<sequence>MNHQRRLLLLGSAGAVVTASIGTSALAAQGKAGADVDVHIELHALPDQVSIRSGKPTQVWRYRSKLLRGEPHTLEASAGGYLGPIIRVRRGQRIRIDLINGLPESTIIHWHGLHVPEEMDGHPRFAIAPGARYVYEFKVDNRAGSYWFHPHPHGRTGKQVYAGLAGLFLVSDDEEAALNLPSGAQDLPLVIQDRNFDADNQFVYLGGGKDAPSQRRGMMGGGMMSGGMMGGGGMGSMMAGMMGVLGDQVLVNGSIPRQREVERRAHRLRLLNASNTRTLKLAWSDQTPLTVIGSDGGLLAAPLQRDYVMLAPAERVELWVNFSRWAGAAEPTLRSLAFEGGIAMGSMMGGGGSLSDGAAFDVLRFKVSDGKGRDESPPARLSTIAKAEPLMAVNYAHPKVFELTMGMMVWGINGESFDMLGASELETVKLGTNEIWEFRNEGRGSMMGMVMPHSMHVHGLQFRVLTRSVSRKFSDEYDSVKAGFVDDGWKDTVLVMPGERVRVLLRFADFAGLFLYHCHMLEHEDTGLMRNYRVEA</sequence>
<dbReference type="SUPFAM" id="SSF49503">
    <property type="entry name" value="Cupredoxins"/>
    <property type="match status" value="3"/>
</dbReference>
<name>A0A163CGG8_9BURK</name>
<feature type="domain" description="Plastocyanin-like" evidence="12">
    <location>
        <begin position="69"/>
        <end position="174"/>
    </location>
</feature>
<dbReference type="CDD" id="cd13907">
    <property type="entry name" value="CuRO_3_MCO_like_1"/>
    <property type="match status" value="1"/>
</dbReference>
<dbReference type="PROSITE" id="PS51318">
    <property type="entry name" value="TAT"/>
    <property type="match status" value="1"/>
</dbReference>
<dbReference type="InterPro" id="IPR011707">
    <property type="entry name" value="Cu-oxidase-like_N"/>
</dbReference>
<dbReference type="InterPro" id="IPR002355">
    <property type="entry name" value="Cu_oxidase_Cu_BS"/>
</dbReference>
<dbReference type="PANTHER" id="PTHR48267">
    <property type="entry name" value="CUPREDOXIN SUPERFAMILY PROTEIN"/>
    <property type="match status" value="1"/>
</dbReference>
<feature type="signal peptide" evidence="10">
    <location>
        <begin position="1"/>
        <end position="27"/>
    </location>
</feature>
<dbReference type="GO" id="GO:0042597">
    <property type="term" value="C:periplasmic space"/>
    <property type="evidence" value="ECO:0007669"/>
    <property type="project" value="UniProtKB-SubCell"/>
</dbReference>
<reference evidence="13 16" key="2">
    <citation type="submission" date="2016-10" db="EMBL/GenBank/DDBJ databases">
        <title>Hydorgenophaga sp. LPB0072 isolated from gastropod.</title>
        <authorList>
            <person name="Kim E."/>
            <person name="Yi H."/>
        </authorList>
    </citation>
    <scope>NUCLEOTIDE SEQUENCE [LARGE SCALE GENOMIC DNA]</scope>
    <source>
        <strain evidence="13 16">LPB0072</strain>
    </source>
</reference>